<evidence type="ECO:0000313" key="6">
    <source>
        <dbReference type="EMBL" id="WNC69346.1"/>
    </source>
</evidence>
<feature type="transmembrane region" description="Helical" evidence="5">
    <location>
        <begin position="12"/>
        <end position="33"/>
    </location>
</feature>
<keyword evidence="3 5" id="KW-1133">Transmembrane helix</keyword>
<keyword evidence="4 5" id="KW-0472">Membrane</keyword>
<protein>
    <submittedName>
        <fullName evidence="6">Isoprenylcysteine carboxylmethyltransferase family protein</fullName>
        <ecNumber evidence="6">2.1.1.100</ecNumber>
        <ecNumber evidence="6">2.1.1.334</ecNumber>
    </submittedName>
</protein>
<keyword evidence="7" id="KW-1185">Reference proteome</keyword>
<dbReference type="GO" id="GO:0032259">
    <property type="term" value="P:methylation"/>
    <property type="evidence" value="ECO:0007669"/>
    <property type="project" value="UniProtKB-KW"/>
</dbReference>
<name>A0ABY9TKH6_9GAMM</name>
<dbReference type="EMBL" id="CP134146">
    <property type="protein sequence ID" value="WNC69346.1"/>
    <property type="molecule type" value="Genomic_DNA"/>
</dbReference>
<dbReference type="EC" id="2.1.1.334" evidence="6"/>
<sequence>MLLSFLELKVPPVIVVFIAALAMYFSPNPIVYFSLDPMLAYYTTRVLFVVSALVIVLGIYCFRKANTTVDPVNPKNASQLVNFGIYKYTRNPMYLGFAIMLLAMAVKMQSLVAFLWLAVFIWYMSRFQIKPEERALTKVFGEAYSEYCQQVRRWL</sequence>
<accession>A0ABY9TKH6</accession>
<keyword evidence="6" id="KW-0808">Transferase</keyword>
<dbReference type="Pfam" id="PF04191">
    <property type="entry name" value="PEMT"/>
    <property type="match status" value="1"/>
</dbReference>
<evidence type="ECO:0000256" key="1">
    <source>
        <dbReference type="ARBA" id="ARBA00004127"/>
    </source>
</evidence>
<feature type="transmembrane region" description="Helical" evidence="5">
    <location>
        <begin position="94"/>
        <end position="124"/>
    </location>
</feature>
<dbReference type="Proteomes" id="UP001248581">
    <property type="component" value="Chromosome"/>
</dbReference>
<gene>
    <name evidence="6" type="ORF">RI845_04125</name>
</gene>
<dbReference type="PANTHER" id="PTHR12714">
    <property type="entry name" value="PROTEIN-S ISOPRENYLCYSTEINE O-METHYLTRANSFERASE"/>
    <property type="match status" value="1"/>
</dbReference>
<comment type="subcellular location">
    <subcellularLocation>
        <location evidence="1">Endomembrane system</location>
        <topology evidence="1">Multi-pass membrane protein</topology>
    </subcellularLocation>
</comment>
<evidence type="ECO:0000256" key="4">
    <source>
        <dbReference type="ARBA" id="ARBA00023136"/>
    </source>
</evidence>
<proteinExistence type="predicted"/>
<dbReference type="Gene3D" id="1.20.120.1630">
    <property type="match status" value="1"/>
</dbReference>
<evidence type="ECO:0000313" key="7">
    <source>
        <dbReference type="Proteomes" id="UP001248581"/>
    </source>
</evidence>
<keyword evidence="6" id="KW-0489">Methyltransferase</keyword>
<organism evidence="6 7">
    <name type="scientific">Thalassotalea nanhaiensis</name>
    <dbReference type="NCBI Taxonomy" id="3065648"/>
    <lineage>
        <taxon>Bacteria</taxon>
        <taxon>Pseudomonadati</taxon>
        <taxon>Pseudomonadota</taxon>
        <taxon>Gammaproteobacteria</taxon>
        <taxon>Alteromonadales</taxon>
        <taxon>Colwelliaceae</taxon>
        <taxon>Thalassotalea</taxon>
    </lineage>
</organism>
<feature type="transmembrane region" description="Helical" evidence="5">
    <location>
        <begin position="39"/>
        <end position="62"/>
    </location>
</feature>
<dbReference type="GO" id="GO:0004671">
    <property type="term" value="F:protein C-terminal S-isoprenylcysteine carboxyl O-methyltransferase activity"/>
    <property type="evidence" value="ECO:0007669"/>
    <property type="project" value="UniProtKB-EC"/>
</dbReference>
<dbReference type="PANTHER" id="PTHR12714:SF24">
    <property type="entry name" value="SLR1182 PROTEIN"/>
    <property type="match status" value="1"/>
</dbReference>
<dbReference type="EC" id="2.1.1.100" evidence="6"/>
<reference evidence="7" key="1">
    <citation type="submission" date="2023-09" db="EMBL/GenBank/DDBJ databases">
        <authorList>
            <person name="Li S."/>
            <person name="Li X."/>
            <person name="Zhang C."/>
            <person name="Zhao Z."/>
        </authorList>
    </citation>
    <scope>NUCLEOTIDE SEQUENCE [LARGE SCALE GENOMIC DNA]</scope>
    <source>
        <strain evidence="7">SQ345</strain>
    </source>
</reference>
<evidence type="ECO:0000256" key="3">
    <source>
        <dbReference type="ARBA" id="ARBA00022989"/>
    </source>
</evidence>
<dbReference type="RefSeq" id="WP_348388489.1">
    <property type="nucleotide sequence ID" value="NZ_CP134146.1"/>
</dbReference>
<keyword evidence="2 5" id="KW-0812">Transmembrane</keyword>
<evidence type="ECO:0000256" key="5">
    <source>
        <dbReference type="SAM" id="Phobius"/>
    </source>
</evidence>
<dbReference type="InterPro" id="IPR007318">
    <property type="entry name" value="Phopholipid_MeTrfase"/>
</dbReference>
<evidence type="ECO:0000256" key="2">
    <source>
        <dbReference type="ARBA" id="ARBA00022692"/>
    </source>
</evidence>